<gene>
    <name evidence="2" type="ORF">PCAMFM013_S052g000003</name>
</gene>
<name>A0A0G4PVV4_PENC3</name>
<keyword evidence="3" id="KW-1185">Reference proteome</keyword>
<proteinExistence type="predicted"/>
<organism evidence="2 3">
    <name type="scientific">Penicillium camemberti (strain FM 013)</name>
    <dbReference type="NCBI Taxonomy" id="1429867"/>
    <lineage>
        <taxon>Eukaryota</taxon>
        <taxon>Fungi</taxon>
        <taxon>Dikarya</taxon>
        <taxon>Ascomycota</taxon>
        <taxon>Pezizomycotina</taxon>
        <taxon>Eurotiomycetes</taxon>
        <taxon>Eurotiomycetidae</taxon>
        <taxon>Eurotiales</taxon>
        <taxon>Aspergillaceae</taxon>
        <taxon>Penicillium</taxon>
    </lineage>
</organism>
<evidence type="ECO:0000313" key="3">
    <source>
        <dbReference type="Proteomes" id="UP000053732"/>
    </source>
</evidence>
<accession>A0A0G4PVV4</accession>
<feature type="region of interest" description="Disordered" evidence="1">
    <location>
        <begin position="56"/>
        <end position="77"/>
    </location>
</feature>
<reference evidence="2 3" key="1">
    <citation type="journal article" date="2014" name="Nat. Commun.">
        <title>Multiple recent horizontal transfers of a large genomic region in cheese making fungi.</title>
        <authorList>
            <person name="Cheeseman K."/>
            <person name="Ropars J."/>
            <person name="Renault P."/>
            <person name="Dupont J."/>
            <person name="Gouzy J."/>
            <person name="Branca A."/>
            <person name="Abraham A.L."/>
            <person name="Ceppi M."/>
            <person name="Conseiller E."/>
            <person name="Debuchy R."/>
            <person name="Malagnac F."/>
            <person name="Goarin A."/>
            <person name="Silar P."/>
            <person name="Lacoste S."/>
            <person name="Sallet E."/>
            <person name="Bensimon A."/>
            <person name="Giraud T."/>
            <person name="Brygoo Y."/>
        </authorList>
    </citation>
    <scope>NUCLEOTIDE SEQUENCE [LARGE SCALE GENOMIC DNA]</scope>
    <source>
        <strain evidence="3">FM 013</strain>
    </source>
</reference>
<evidence type="ECO:0000313" key="2">
    <source>
        <dbReference type="EMBL" id="CRL30446.1"/>
    </source>
</evidence>
<evidence type="ECO:0000256" key="1">
    <source>
        <dbReference type="SAM" id="MobiDB-lite"/>
    </source>
</evidence>
<dbReference type="Proteomes" id="UP000053732">
    <property type="component" value="Unassembled WGS sequence"/>
</dbReference>
<dbReference type="EMBL" id="HG793185">
    <property type="protein sequence ID" value="CRL30446.1"/>
    <property type="molecule type" value="Genomic_DNA"/>
</dbReference>
<sequence length="77" mass="8300">MMVEKNHFKLPPPLSARGLTHIGEQLQKEIIPGLMRSTLESFLCRICLDRLTTGSLTGTLASSTDLSSDRTTAPGSA</sequence>
<dbReference type="AlphaFoldDB" id="A0A0G4PVV4"/>
<protein>
    <submittedName>
        <fullName evidence="2">Str. FM013</fullName>
    </submittedName>
</protein>
<dbReference type="STRING" id="1429867.A0A0G4PVV4"/>